<keyword evidence="4" id="KW-1185">Reference proteome</keyword>
<dbReference type="InterPro" id="IPR010987">
    <property type="entry name" value="Glutathione-S-Trfase_C-like"/>
</dbReference>
<protein>
    <submittedName>
        <fullName evidence="3">Glutathione S-transferase family protein</fullName>
    </submittedName>
</protein>
<dbReference type="Proteomes" id="UP001597237">
    <property type="component" value="Unassembled WGS sequence"/>
</dbReference>
<evidence type="ECO:0000259" key="2">
    <source>
        <dbReference type="PROSITE" id="PS50405"/>
    </source>
</evidence>
<reference evidence="4" key="1">
    <citation type="journal article" date="2019" name="Int. J. Syst. Evol. Microbiol.">
        <title>The Global Catalogue of Microorganisms (GCM) 10K type strain sequencing project: providing services to taxonomists for standard genome sequencing and annotation.</title>
        <authorList>
            <consortium name="The Broad Institute Genomics Platform"/>
            <consortium name="The Broad Institute Genome Sequencing Center for Infectious Disease"/>
            <person name="Wu L."/>
            <person name="Ma J."/>
        </authorList>
    </citation>
    <scope>NUCLEOTIDE SEQUENCE [LARGE SCALE GENOMIC DNA]</scope>
    <source>
        <strain evidence="4">DFY28</strain>
    </source>
</reference>
<dbReference type="SUPFAM" id="SSF47616">
    <property type="entry name" value="GST C-terminal domain-like"/>
    <property type="match status" value="1"/>
</dbReference>
<organism evidence="3 4">
    <name type="scientific">Phenylobacterium terrae</name>
    <dbReference type="NCBI Taxonomy" id="2665495"/>
    <lineage>
        <taxon>Bacteria</taxon>
        <taxon>Pseudomonadati</taxon>
        <taxon>Pseudomonadota</taxon>
        <taxon>Alphaproteobacteria</taxon>
        <taxon>Caulobacterales</taxon>
        <taxon>Caulobacteraceae</taxon>
        <taxon>Phenylobacterium</taxon>
    </lineage>
</organism>
<dbReference type="SUPFAM" id="SSF52833">
    <property type="entry name" value="Thioredoxin-like"/>
    <property type="match status" value="1"/>
</dbReference>
<dbReference type="PANTHER" id="PTHR44051:SF8">
    <property type="entry name" value="GLUTATHIONE S-TRANSFERASE GSTA"/>
    <property type="match status" value="1"/>
</dbReference>
<dbReference type="EMBL" id="JBHUEY010000001">
    <property type="protein sequence ID" value="MFD1782570.1"/>
    <property type="molecule type" value="Genomic_DNA"/>
</dbReference>
<proteinExistence type="predicted"/>
<dbReference type="InterPro" id="IPR004045">
    <property type="entry name" value="Glutathione_S-Trfase_N"/>
</dbReference>
<dbReference type="PROSITE" id="PS50404">
    <property type="entry name" value="GST_NTER"/>
    <property type="match status" value="1"/>
</dbReference>
<dbReference type="SFLD" id="SFLDS00019">
    <property type="entry name" value="Glutathione_Transferase_(cytos"/>
    <property type="match status" value="1"/>
</dbReference>
<dbReference type="PANTHER" id="PTHR44051">
    <property type="entry name" value="GLUTATHIONE S-TRANSFERASE-RELATED"/>
    <property type="match status" value="1"/>
</dbReference>
<dbReference type="SFLD" id="SFLDG00358">
    <property type="entry name" value="Main_(cytGST)"/>
    <property type="match status" value="1"/>
</dbReference>
<dbReference type="InterPro" id="IPR036282">
    <property type="entry name" value="Glutathione-S-Trfase_C_sf"/>
</dbReference>
<evidence type="ECO:0000313" key="4">
    <source>
        <dbReference type="Proteomes" id="UP001597237"/>
    </source>
</evidence>
<gene>
    <name evidence="3" type="ORF">ACFSC0_04120</name>
</gene>
<dbReference type="Pfam" id="PF13417">
    <property type="entry name" value="GST_N_3"/>
    <property type="match status" value="1"/>
</dbReference>
<dbReference type="CDD" id="cd00570">
    <property type="entry name" value="GST_N_family"/>
    <property type="match status" value="1"/>
</dbReference>
<evidence type="ECO:0000313" key="3">
    <source>
        <dbReference type="EMBL" id="MFD1782570.1"/>
    </source>
</evidence>
<feature type="domain" description="GST C-terminal" evidence="2">
    <location>
        <begin position="89"/>
        <end position="215"/>
    </location>
</feature>
<dbReference type="InterPro" id="IPR004046">
    <property type="entry name" value="GST_C"/>
</dbReference>
<dbReference type="Pfam" id="PF00043">
    <property type="entry name" value="GST_C"/>
    <property type="match status" value="1"/>
</dbReference>
<accession>A0ABW4N1M3</accession>
<dbReference type="PROSITE" id="PS50405">
    <property type="entry name" value="GST_CTER"/>
    <property type="match status" value="1"/>
</dbReference>
<dbReference type="InterPro" id="IPR040079">
    <property type="entry name" value="Glutathione_S-Trfase"/>
</dbReference>
<name>A0ABW4N1M3_9CAUL</name>
<dbReference type="Gene3D" id="1.20.1050.10">
    <property type="match status" value="1"/>
</dbReference>
<evidence type="ECO:0000259" key="1">
    <source>
        <dbReference type="PROSITE" id="PS50404"/>
    </source>
</evidence>
<feature type="domain" description="GST N-terminal" evidence="1">
    <location>
        <begin position="1"/>
        <end position="83"/>
    </location>
</feature>
<dbReference type="RefSeq" id="WP_377280378.1">
    <property type="nucleotide sequence ID" value="NZ_JBHRSI010000001.1"/>
</dbReference>
<comment type="caution">
    <text evidence="3">The sequence shown here is derived from an EMBL/GenBank/DDBJ whole genome shotgun (WGS) entry which is preliminary data.</text>
</comment>
<dbReference type="InterPro" id="IPR036249">
    <property type="entry name" value="Thioredoxin-like_sf"/>
</dbReference>
<sequence length="229" mass="25593">MSLVLHLHPLSSYCWKVLIGLYELGTAFEPRMANLGDPADRAAFAALWPTAKIPLLEDTGAGRVIPETTVMLEYVDARSAGPARLLPEDADARLDARLWDRLFDNYVMTPMQKIVADRLRPEGVRDPHGVQEARATLQMAYGMIDARMAGRDWPAGEAFSLADCAAAPALFYAAIVEPFPAERPHLAAYFERLLARPSVGRAIDEARPWFQYYPYREDMPARFLEPTTA</sequence>
<dbReference type="Gene3D" id="3.40.30.10">
    <property type="entry name" value="Glutaredoxin"/>
    <property type="match status" value="1"/>
</dbReference>